<dbReference type="OrthoDB" id="5407715at2759"/>
<dbReference type="RefSeq" id="XP_002563930.1">
    <property type="nucleotide sequence ID" value="XM_002563884.1"/>
</dbReference>
<keyword evidence="4" id="KW-1185">Reference proteome</keyword>
<dbReference type="VEuPathDB" id="FungiDB:PCH_Pc20g14540"/>
<dbReference type="STRING" id="500485.B6HHD8"/>
<dbReference type="OMA" id="GTRPYPY"/>
<dbReference type="AlphaFoldDB" id="B6HHD8"/>
<dbReference type="KEGG" id="pcs:N7525_009830"/>
<dbReference type="SUPFAM" id="SSF50129">
    <property type="entry name" value="GroES-like"/>
    <property type="match status" value="1"/>
</dbReference>
<dbReference type="PANTHER" id="PTHR43677">
    <property type="entry name" value="SHORT-CHAIN DEHYDROGENASE/REDUCTASE"/>
    <property type="match status" value="1"/>
</dbReference>
<dbReference type="GO" id="GO:0016491">
    <property type="term" value="F:oxidoreductase activity"/>
    <property type="evidence" value="ECO:0007669"/>
    <property type="project" value="TreeGrafter"/>
</dbReference>
<evidence type="ECO:0000259" key="2">
    <source>
        <dbReference type="Pfam" id="PF08240"/>
    </source>
</evidence>
<protein>
    <submittedName>
        <fullName evidence="3">Pc20g14540 protein</fullName>
    </submittedName>
</protein>
<reference evidence="3 4" key="1">
    <citation type="journal article" date="2008" name="Nat. Biotechnol.">
        <title>Genome sequencing and analysis of the filamentous fungus Penicillium chrysogenum.</title>
        <authorList>
            <person name="van den Berg M.A."/>
            <person name="Albang R."/>
            <person name="Albermann K."/>
            <person name="Badger J.H."/>
            <person name="Daran J.-M."/>
            <person name="Driessen A.J.M."/>
            <person name="Garcia-Estrada C."/>
            <person name="Fedorova N.D."/>
            <person name="Harris D.M."/>
            <person name="Heijne W.H.M."/>
            <person name="Joardar V.S."/>
            <person name="Kiel J.A.K.W."/>
            <person name="Kovalchuk A."/>
            <person name="Martin J.F."/>
            <person name="Nierman W.C."/>
            <person name="Nijland J.G."/>
            <person name="Pronk J.T."/>
            <person name="Roubos J.A."/>
            <person name="van der Klei I.J."/>
            <person name="van Peij N.N.M.E."/>
            <person name="Veenhuis M."/>
            <person name="von Doehren H."/>
            <person name="Wagner C."/>
            <person name="Wortman J.R."/>
            <person name="Bovenberg R.A.L."/>
        </authorList>
    </citation>
    <scope>NUCLEOTIDE SEQUENCE [LARGE SCALE GENOMIC DNA]</scope>
    <source>
        <strain evidence="4">ATCC 28089 / DSM 1075 / NRRL 1951 / Wisconsin 54-1255</strain>
    </source>
</reference>
<dbReference type="BioCyc" id="PCHR:PC20G14540-MONOMER"/>
<dbReference type="HOGENOM" id="CLU_026673_0_0_1"/>
<organism evidence="3 4">
    <name type="scientific">Penicillium rubens (strain ATCC 28089 / DSM 1075 / NRRL 1951 / Wisconsin 54-1255)</name>
    <name type="common">Penicillium chrysogenum</name>
    <dbReference type="NCBI Taxonomy" id="500485"/>
    <lineage>
        <taxon>Eukaryota</taxon>
        <taxon>Fungi</taxon>
        <taxon>Dikarya</taxon>
        <taxon>Ascomycota</taxon>
        <taxon>Pezizomycotina</taxon>
        <taxon>Eurotiomycetes</taxon>
        <taxon>Eurotiomycetidae</taxon>
        <taxon>Eurotiales</taxon>
        <taxon>Aspergillaceae</taxon>
        <taxon>Penicillium</taxon>
        <taxon>Penicillium chrysogenum species complex</taxon>
    </lineage>
</organism>
<dbReference type="CDD" id="cd05188">
    <property type="entry name" value="MDR"/>
    <property type="match status" value="1"/>
</dbReference>
<dbReference type="InterPro" id="IPR011032">
    <property type="entry name" value="GroES-like_sf"/>
</dbReference>
<dbReference type="EMBL" id="AM920435">
    <property type="protein sequence ID" value="CAP86783.1"/>
    <property type="molecule type" value="Genomic_DNA"/>
</dbReference>
<evidence type="ECO:0000313" key="4">
    <source>
        <dbReference type="Proteomes" id="UP000000724"/>
    </source>
</evidence>
<evidence type="ECO:0000256" key="1">
    <source>
        <dbReference type="SAM" id="MobiDB-lite"/>
    </source>
</evidence>
<dbReference type="PANTHER" id="PTHR43677:SF4">
    <property type="entry name" value="QUINONE OXIDOREDUCTASE-LIKE PROTEIN 2"/>
    <property type="match status" value="1"/>
</dbReference>
<dbReference type="InterPro" id="IPR036291">
    <property type="entry name" value="NAD(P)-bd_dom_sf"/>
</dbReference>
<dbReference type="Gene3D" id="3.40.50.720">
    <property type="entry name" value="NAD(P)-binding Rossmann-like Domain"/>
    <property type="match status" value="1"/>
</dbReference>
<dbReference type="Proteomes" id="UP000000724">
    <property type="component" value="Contig Pc00c20"/>
</dbReference>
<feature type="compositionally biased region" description="Low complexity" evidence="1">
    <location>
        <begin position="1"/>
        <end position="57"/>
    </location>
</feature>
<dbReference type="GeneID" id="8315631"/>
<dbReference type="SUPFAM" id="SSF51735">
    <property type="entry name" value="NAD(P)-binding Rossmann-fold domains"/>
    <property type="match status" value="1"/>
</dbReference>
<evidence type="ECO:0000313" key="3">
    <source>
        <dbReference type="EMBL" id="CAP86783.1"/>
    </source>
</evidence>
<dbReference type="InterPro" id="IPR013154">
    <property type="entry name" value="ADH-like_N"/>
</dbReference>
<dbReference type="eggNOG" id="KOG0023">
    <property type="taxonomic scope" value="Eukaryota"/>
</dbReference>
<feature type="region of interest" description="Disordered" evidence="1">
    <location>
        <begin position="1"/>
        <end position="79"/>
    </location>
</feature>
<proteinExistence type="predicted"/>
<feature type="domain" description="Alcohol dehydrogenase-like N-terminal" evidence="2">
    <location>
        <begin position="139"/>
        <end position="231"/>
    </location>
</feature>
<feature type="compositionally biased region" description="Polar residues" evidence="1">
    <location>
        <begin position="62"/>
        <end position="73"/>
    </location>
</feature>
<sequence>MSAVSESAVSESAVSESAVSESAVSESAVSESAVSESAVSESAVSESAVSESAVSESGDSDAVTSDSSETQRPSIKYRKLLPRIETTHDALILRPAPFSEPQVEEIPIPSMLPGSVLLRILATPLHSYSKLGFDFYNPKRSPHEQPFIPGSSAIARVSRVGDDATALRIGQLVFFDSVMKGRDSPETIRFCNPVYHGFDPQKMEVIDSSGFADGSYAEFMRAPLENCYPLDEAKLTGHPREWGFAYTPAQLCALATFLRPFGGLSSIDVKPGETVLISPATYPNGVAACMVALAMGAKVVACCHDDAKLVQLNQILSHTHNGSCERITTITWTGNGTKDVRNINACGPMDAFLDISPPGAQGSLHLRTGIMSLRPGGRVSLMGAYDELEIPNLFVTRCNITLKGNWMHERKDVLALIKMVEHGNLRLNEEDGCYVVGEFGLDQWKEALEAANKLTGIGESVVFSF</sequence>
<name>B6HHD8_PENRW</name>
<dbReference type="Gene3D" id="3.90.180.10">
    <property type="entry name" value="Medium-chain alcohol dehydrogenases, catalytic domain"/>
    <property type="match status" value="1"/>
</dbReference>
<accession>B6HHD8</accession>
<dbReference type="GO" id="GO:0005739">
    <property type="term" value="C:mitochondrion"/>
    <property type="evidence" value="ECO:0007669"/>
    <property type="project" value="TreeGrafter"/>
</dbReference>
<dbReference type="InterPro" id="IPR051397">
    <property type="entry name" value="Zn-ADH-like_protein"/>
</dbReference>
<dbReference type="Pfam" id="PF08240">
    <property type="entry name" value="ADH_N"/>
    <property type="match status" value="1"/>
</dbReference>
<gene>
    <name evidence="3" type="ORF">Pc20g14540</name>
    <name evidence="3" type="ORF">PCH_Pc20g14540</name>
</gene>